<dbReference type="InterPro" id="IPR003115">
    <property type="entry name" value="ParB_N"/>
</dbReference>
<dbReference type="Gene3D" id="3.90.1530.10">
    <property type="entry name" value="Conserved hypothetical protein from pyrococcus furiosus pfu- 392566-001, ParB domain"/>
    <property type="match status" value="1"/>
</dbReference>
<dbReference type="Gene3D" id="3.40.50.150">
    <property type="entry name" value="Vaccinia Virus protein VP39"/>
    <property type="match status" value="1"/>
</dbReference>
<dbReference type="SUPFAM" id="SSF110849">
    <property type="entry name" value="ParB/Sulfiredoxin"/>
    <property type="match status" value="1"/>
</dbReference>
<name>A0A2T5MBP4_9GAMM</name>
<dbReference type="InterPro" id="IPR050336">
    <property type="entry name" value="Chromosome_partition/occlusion"/>
</dbReference>
<comment type="similarity">
    <text evidence="3">Belongs to the N(4)/N(6)-methyltransferase family.</text>
</comment>
<dbReference type="CDD" id="cd16403">
    <property type="entry name" value="ParB_N_like_MT"/>
    <property type="match status" value="1"/>
</dbReference>
<dbReference type="SMART" id="SM00470">
    <property type="entry name" value="ParB"/>
    <property type="match status" value="1"/>
</dbReference>
<dbReference type="PANTHER" id="PTHR33375">
    <property type="entry name" value="CHROMOSOME-PARTITIONING PROTEIN PARB-RELATED"/>
    <property type="match status" value="1"/>
</dbReference>
<dbReference type="RefSeq" id="WP_107941704.1">
    <property type="nucleotide sequence ID" value="NZ_QANS01000008.1"/>
</dbReference>
<dbReference type="AlphaFoldDB" id="A0A2T5MBP4"/>
<dbReference type="EC" id="2.1.1.-" evidence="3"/>
<keyword evidence="1 5" id="KW-0489">Methyltransferase</keyword>
<dbReference type="InterPro" id="IPR036086">
    <property type="entry name" value="ParB/Sulfiredoxin_sf"/>
</dbReference>
<evidence type="ECO:0000313" key="6">
    <source>
        <dbReference type="Proteomes" id="UP000244248"/>
    </source>
</evidence>
<evidence type="ECO:0000259" key="4">
    <source>
        <dbReference type="SMART" id="SM00470"/>
    </source>
</evidence>
<dbReference type="InterPro" id="IPR015840">
    <property type="entry name" value="DNA_MeTrfase_ParB"/>
</dbReference>
<evidence type="ECO:0000256" key="3">
    <source>
        <dbReference type="RuleBase" id="RU362026"/>
    </source>
</evidence>
<dbReference type="InterPro" id="IPR002941">
    <property type="entry name" value="DNA_methylase_N4/N6"/>
</dbReference>
<accession>A0A2T5MBP4</accession>
<dbReference type="GO" id="GO:0005694">
    <property type="term" value="C:chromosome"/>
    <property type="evidence" value="ECO:0007669"/>
    <property type="project" value="TreeGrafter"/>
</dbReference>
<comment type="caution">
    <text evidence="5">The sequence shown here is derived from an EMBL/GenBank/DDBJ whole genome shotgun (WGS) entry which is preliminary data.</text>
</comment>
<protein>
    <recommendedName>
        <fullName evidence="3">Methyltransferase</fullName>
        <ecNumber evidence="3">2.1.1.-</ecNumber>
    </recommendedName>
</protein>
<dbReference type="PIRSF" id="PIRSF036758">
    <property type="entry name" value="Aden_M_ParB"/>
    <property type="match status" value="1"/>
</dbReference>
<dbReference type="GO" id="GO:0032259">
    <property type="term" value="P:methylation"/>
    <property type="evidence" value="ECO:0007669"/>
    <property type="project" value="UniProtKB-KW"/>
</dbReference>
<dbReference type="Proteomes" id="UP000244248">
    <property type="component" value="Unassembled WGS sequence"/>
</dbReference>
<keyword evidence="6" id="KW-1185">Reference proteome</keyword>
<keyword evidence="2" id="KW-0808">Transferase</keyword>
<dbReference type="GO" id="GO:0003677">
    <property type="term" value="F:DNA binding"/>
    <property type="evidence" value="ECO:0007669"/>
    <property type="project" value="InterPro"/>
</dbReference>
<sequence length="436" mass="48427">MTASIEQVLVVNLTPYARNSRTHSKRQIKQIANSIKEFGFNNPVLIDRNNTIIAGHGRAEAAKLLQLTTVPTLRLDHLTPDQVRAYIIADNRLAENAGWDREILKIELQHLSTIDLGFDVTLTGFEVPEIDLIIQGTEKDAKPEIVELETDGPAVTATGDLWQLGRHRLICGDSLNENVYQQLMQGDLADVVISDLPYNVKIDGHASGLGEVHHREFAMAAGEMDESEFIDFLQKACAQLAMHSQQGSLHYLFMDWRHLFELLTAGRAAYAEFKNMAVWTKDTAGMGSLYRSQHELVLIFKNGKSPHRNNVQLGKFGRNRTNVWQYPGVNAFARQTEEGPLGKLHPTVKPVAMIVDALLDCTARGNIVLDAFLGSGTTLIAAERIGRVCRAIEIDPLYVDVAIRRWQRVTGDAAVHVATGRRFDDIAATSEVSSDE</sequence>
<dbReference type="EMBL" id="QANS01000008">
    <property type="protein sequence ID" value="PTU29175.1"/>
    <property type="molecule type" value="Genomic_DNA"/>
</dbReference>
<evidence type="ECO:0000256" key="2">
    <source>
        <dbReference type="ARBA" id="ARBA00022679"/>
    </source>
</evidence>
<dbReference type="InterPro" id="IPR001091">
    <property type="entry name" value="RM_Methyltransferase"/>
</dbReference>
<proteinExistence type="inferred from homology"/>
<dbReference type="PRINTS" id="PR00508">
    <property type="entry name" value="S21N4MTFRASE"/>
</dbReference>
<dbReference type="GO" id="GO:0008170">
    <property type="term" value="F:N-methyltransferase activity"/>
    <property type="evidence" value="ECO:0007669"/>
    <property type="project" value="InterPro"/>
</dbReference>
<dbReference type="InterPro" id="IPR029063">
    <property type="entry name" value="SAM-dependent_MTases_sf"/>
</dbReference>
<evidence type="ECO:0000313" key="5">
    <source>
        <dbReference type="EMBL" id="PTU29175.1"/>
    </source>
</evidence>
<gene>
    <name evidence="5" type="ORF">CJD38_17555</name>
</gene>
<evidence type="ECO:0000256" key="1">
    <source>
        <dbReference type="ARBA" id="ARBA00022603"/>
    </source>
</evidence>
<dbReference type="PANTHER" id="PTHR33375:SF1">
    <property type="entry name" value="CHROMOSOME-PARTITIONING PROTEIN PARB-RELATED"/>
    <property type="match status" value="1"/>
</dbReference>
<dbReference type="SUPFAM" id="SSF53335">
    <property type="entry name" value="S-adenosyl-L-methionine-dependent methyltransferases"/>
    <property type="match status" value="1"/>
</dbReference>
<reference evidence="5 6" key="1">
    <citation type="submission" date="2018-04" db="EMBL/GenBank/DDBJ databases">
        <title>Novel species isolated from glacier.</title>
        <authorList>
            <person name="Liu Q."/>
            <person name="Xin Y.-H."/>
        </authorList>
    </citation>
    <scope>NUCLEOTIDE SEQUENCE [LARGE SCALE GENOMIC DNA]</scope>
    <source>
        <strain evidence="5 6">GT1R17</strain>
    </source>
</reference>
<dbReference type="GO" id="GO:0007059">
    <property type="term" value="P:chromosome segregation"/>
    <property type="evidence" value="ECO:0007669"/>
    <property type="project" value="TreeGrafter"/>
</dbReference>
<organism evidence="5 6">
    <name type="scientific">Stenotrophobium rhamnosiphilum</name>
    <dbReference type="NCBI Taxonomy" id="2029166"/>
    <lineage>
        <taxon>Bacteria</taxon>
        <taxon>Pseudomonadati</taxon>
        <taxon>Pseudomonadota</taxon>
        <taxon>Gammaproteobacteria</taxon>
        <taxon>Nevskiales</taxon>
        <taxon>Nevskiaceae</taxon>
        <taxon>Stenotrophobium</taxon>
    </lineage>
</organism>
<dbReference type="GO" id="GO:0045881">
    <property type="term" value="P:positive regulation of sporulation resulting in formation of a cellular spore"/>
    <property type="evidence" value="ECO:0007669"/>
    <property type="project" value="TreeGrafter"/>
</dbReference>
<feature type="domain" description="ParB-like N-terminal" evidence="4">
    <location>
        <begin position="6"/>
        <end position="92"/>
    </location>
</feature>
<dbReference type="Pfam" id="PF01555">
    <property type="entry name" value="N6_N4_Mtase"/>
    <property type="match status" value="1"/>
</dbReference>
<dbReference type="OrthoDB" id="5934125at2"/>
<dbReference type="Pfam" id="PF02195">
    <property type="entry name" value="ParB_N"/>
    <property type="match status" value="1"/>
</dbReference>